<protein>
    <submittedName>
        <fullName evidence="1">Uncharacterized protein</fullName>
    </submittedName>
</protein>
<sequence length="59" mass="6668">MKSGLLMFLFAIMVVGGALFFKGYSRAVNLNHICDKQIPWYDAMFLDAISDKAGCEKYQ</sequence>
<evidence type="ECO:0000313" key="2">
    <source>
        <dbReference type="Proteomes" id="UP001138768"/>
    </source>
</evidence>
<dbReference type="AlphaFoldDB" id="A0A9X1B4L9"/>
<proteinExistence type="predicted"/>
<comment type="caution">
    <text evidence="1">The sequence shown here is derived from an EMBL/GenBank/DDBJ whole genome shotgun (WGS) entry which is preliminary data.</text>
</comment>
<dbReference type="EMBL" id="NRRY01000018">
    <property type="protein sequence ID" value="MBK1619184.1"/>
    <property type="molecule type" value="Genomic_DNA"/>
</dbReference>
<organism evidence="1 2">
    <name type="scientific">Lamprobacter modestohalophilus</name>
    <dbReference type="NCBI Taxonomy" id="1064514"/>
    <lineage>
        <taxon>Bacteria</taxon>
        <taxon>Pseudomonadati</taxon>
        <taxon>Pseudomonadota</taxon>
        <taxon>Gammaproteobacteria</taxon>
        <taxon>Chromatiales</taxon>
        <taxon>Chromatiaceae</taxon>
        <taxon>Lamprobacter</taxon>
    </lineage>
</organism>
<gene>
    <name evidence="1" type="ORF">CKO42_12210</name>
</gene>
<dbReference type="Proteomes" id="UP001138768">
    <property type="component" value="Unassembled WGS sequence"/>
</dbReference>
<reference evidence="1 2" key="1">
    <citation type="journal article" date="2020" name="Microorganisms">
        <title>Osmotic Adaptation and Compatible Solute Biosynthesis of Phototrophic Bacteria as Revealed from Genome Analyses.</title>
        <authorList>
            <person name="Imhoff J.F."/>
            <person name="Rahn T."/>
            <person name="Kunzel S."/>
            <person name="Keller A."/>
            <person name="Neulinger S.C."/>
        </authorList>
    </citation>
    <scope>NUCLEOTIDE SEQUENCE [LARGE SCALE GENOMIC DNA]</scope>
    <source>
        <strain evidence="1 2">DSM 25653</strain>
    </source>
</reference>
<dbReference type="RefSeq" id="WP_200244247.1">
    <property type="nucleotide sequence ID" value="NZ_NRRY01000018.1"/>
</dbReference>
<keyword evidence="2" id="KW-1185">Reference proteome</keyword>
<accession>A0A9X1B4L9</accession>
<evidence type="ECO:0000313" key="1">
    <source>
        <dbReference type="EMBL" id="MBK1619184.1"/>
    </source>
</evidence>
<name>A0A9X1B4L9_9GAMM</name>